<keyword evidence="7 8" id="KW-0472">Membrane</keyword>
<feature type="transmembrane region" description="Helical" evidence="8">
    <location>
        <begin position="111"/>
        <end position="137"/>
    </location>
</feature>
<dbReference type="AlphaFoldDB" id="B9M2V1"/>
<accession>B9M2V1</accession>
<evidence type="ECO:0000256" key="6">
    <source>
        <dbReference type="ARBA" id="ARBA00022989"/>
    </source>
</evidence>
<sequence length="261" mass="29612">MKEMINELIHYRELLYILTWRDIKIRYKQSVMGFMWAVFMPMLIVAAGIIMKLVFSFISGKPFNAMDLASISVKALPWSFFIGSIRFSTICLTANSNLVSKIYFPREIFPLAAILANLFDFAIAASALAVILTISNIGISLNILWLPVLLFLLVLLTAGIAFVLSCANLFFRDVKYIVEVILTFAIFFTPVFYEASLFGKWSSLLLINPVGSILEAINNVVVLHQPPDLFWLGYAATFSLCLFVVSWFVFHRSEFLFAERI</sequence>
<dbReference type="RefSeq" id="WP_012648025.1">
    <property type="nucleotide sequence ID" value="NC_011979.1"/>
</dbReference>
<evidence type="ECO:0000259" key="9">
    <source>
        <dbReference type="Pfam" id="PF01061"/>
    </source>
</evidence>
<protein>
    <submittedName>
        <fullName evidence="10">ABC transporter, membrane protein, ABC-2 family</fullName>
    </submittedName>
</protein>
<evidence type="ECO:0000313" key="10">
    <source>
        <dbReference type="EMBL" id="ACM21297.1"/>
    </source>
</evidence>
<dbReference type="PANTHER" id="PTHR30413:SF8">
    <property type="entry name" value="TRANSPORT PERMEASE PROTEIN"/>
    <property type="match status" value="1"/>
</dbReference>
<comment type="subcellular location">
    <subcellularLocation>
        <location evidence="1">Cell inner membrane</location>
        <topology evidence="1">Multi-pass membrane protein</topology>
    </subcellularLocation>
</comment>
<dbReference type="GO" id="GO:0015920">
    <property type="term" value="P:lipopolysaccharide transport"/>
    <property type="evidence" value="ECO:0007669"/>
    <property type="project" value="TreeGrafter"/>
</dbReference>
<keyword evidence="3" id="KW-0813">Transport</keyword>
<dbReference type="STRING" id="316067.Geob_2954"/>
<dbReference type="HOGENOM" id="CLU_060703_3_0_7"/>
<keyword evidence="4" id="KW-1003">Cell membrane</keyword>
<feature type="domain" description="ABC-2 type transporter transmembrane" evidence="9">
    <location>
        <begin position="14"/>
        <end position="217"/>
    </location>
</feature>
<proteinExistence type="inferred from homology"/>
<name>B9M2V1_GEODF</name>
<evidence type="ECO:0000256" key="8">
    <source>
        <dbReference type="SAM" id="Phobius"/>
    </source>
</evidence>
<evidence type="ECO:0000256" key="5">
    <source>
        <dbReference type="ARBA" id="ARBA00022692"/>
    </source>
</evidence>
<keyword evidence="5 8" id="KW-0812">Transmembrane</keyword>
<dbReference type="InterPro" id="IPR013525">
    <property type="entry name" value="ABC2_TM"/>
</dbReference>
<dbReference type="KEGG" id="geo:Geob_2954"/>
<evidence type="ECO:0000256" key="1">
    <source>
        <dbReference type="ARBA" id="ARBA00004429"/>
    </source>
</evidence>
<keyword evidence="11" id="KW-1185">Reference proteome</keyword>
<dbReference type="eggNOG" id="COG1682">
    <property type="taxonomic scope" value="Bacteria"/>
</dbReference>
<evidence type="ECO:0000256" key="7">
    <source>
        <dbReference type="ARBA" id="ARBA00023136"/>
    </source>
</evidence>
<feature type="transmembrane region" description="Helical" evidence="8">
    <location>
        <begin position="34"/>
        <end position="58"/>
    </location>
</feature>
<dbReference type="Proteomes" id="UP000007721">
    <property type="component" value="Chromosome"/>
</dbReference>
<gene>
    <name evidence="10" type="ordered locus">Geob_2954</name>
</gene>
<dbReference type="OrthoDB" id="9786910at2"/>
<feature type="transmembrane region" description="Helical" evidence="8">
    <location>
        <begin position="143"/>
        <end position="164"/>
    </location>
</feature>
<dbReference type="PANTHER" id="PTHR30413">
    <property type="entry name" value="INNER MEMBRANE TRANSPORT PERMEASE"/>
    <property type="match status" value="1"/>
</dbReference>
<organism evidence="10 11">
    <name type="scientific">Geotalea daltonii (strain DSM 22248 / JCM 15807 / FRC-32)</name>
    <name type="common">Geobacter daltonii</name>
    <dbReference type="NCBI Taxonomy" id="316067"/>
    <lineage>
        <taxon>Bacteria</taxon>
        <taxon>Pseudomonadati</taxon>
        <taxon>Thermodesulfobacteriota</taxon>
        <taxon>Desulfuromonadia</taxon>
        <taxon>Geobacterales</taxon>
        <taxon>Geobacteraceae</taxon>
        <taxon>Geotalea</taxon>
    </lineage>
</organism>
<reference evidence="10 11" key="1">
    <citation type="submission" date="2009-01" db="EMBL/GenBank/DDBJ databases">
        <title>Complete sequence of Geobacter sp. FRC-32.</title>
        <authorList>
            <consortium name="US DOE Joint Genome Institute"/>
            <person name="Lucas S."/>
            <person name="Copeland A."/>
            <person name="Lapidus A."/>
            <person name="Glavina del Rio T."/>
            <person name="Dalin E."/>
            <person name="Tice H."/>
            <person name="Bruce D."/>
            <person name="Goodwin L."/>
            <person name="Pitluck S."/>
            <person name="Saunders E."/>
            <person name="Brettin T."/>
            <person name="Detter J.C."/>
            <person name="Han C."/>
            <person name="Larimer F."/>
            <person name="Land M."/>
            <person name="Hauser L."/>
            <person name="Kyrpides N."/>
            <person name="Ovchinnikova G."/>
            <person name="Kostka J."/>
            <person name="Richardson P."/>
        </authorList>
    </citation>
    <scope>NUCLEOTIDE SEQUENCE [LARGE SCALE GENOMIC DNA]</scope>
    <source>
        <strain evidence="11">DSM 22248 / JCM 15807 / FRC-32</strain>
    </source>
</reference>
<evidence type="ECO:0000256" key="4">
    <source>
        <dbReference type="ARBA" id="ARBA00022475"/>
    </source>
</evidence>
<feature type="transmembrane region" description="Helical" evidence="8">
    <location>
        <begin position="176"/>
        <end position="193"/>
    </location>
</feature>
<evidence type="ECO:0000313" key="11">
    <source>
        <dbReference type="Proteomes" id="UP000007721"/>
    </source>
</evidence>
<dbReference type="Pfam" id="PF01061">
    <property type="entry name" value="ABC2_membrane"/>
    <property type="match status" value="1"/>
</dbReference>
<evidence type="ECO:0000256" key="3">
    <source>
        <dbReference type="ARBA" id="ARBA00022448"/>
    </source>
</evidence>
<feature type="transmembrane region" description="Helical" evidence="8">
    <location>
        <begin position="78"/>
        <end position="99"/>
    </location>
</feature>
<keyword evidence="6 8" id="KW-1133">Transmembrane helix</keyword>
<dbReference type="GO" id="GO:0005886">
    <property type="term" value="C:plasma membrane"/>
    <property type="evidence" value="ECO:0007669"/>
    <property type="project" value="UniProtKB-SubCell"/>
</dbReference>
<dbReference type="EMBL" id="CP001390">
    <property type="protein sequence ID" value="ACM21297.1"/>
    <property type="molecule type" value="Genomic_DNA"/>
</dbReference>
<evidence type="ECO:0000256" key="2">
    <source>
        <dbReference type="ARBA" id="ARBA00007783"/>
    </source>
</evidence>
<comment type="similarity">
    <text evidence="2">Belongs to the ABC-2 integral membrane protein family.</text>
</comment>
<feature type="transmembrane region" description="Helical" evidence="8">
    <location>
        <begin position="229"/>
        <end position="250"/>
    </location>
</feature>
<dbReference type="GO" id="GO:0140359">
    <property type="term" value="F:ABC-type transporter activity"/>
    <property type="evidence" value="ECO:0007669"/>
    <property type="project" value="InterPro"/>
</dbReference>